<sequence>MIPQSEGKLRVDFKSRKKGLGFRQRKSYSTALFRLKVVEKHPVTLYSHYQSRGTCWALCLLVFPRWLGFTHNS</sequence>
<name>A0A251TWD7_HELAN</name>
<reference evidence="2" key="1">
    <citation type="journal article" date="2017" name="Nature">
        <title>The sunflower genome provides insights into oil metabolism, flowering and Asterid evolution.</title>
        <authorList>
            <person name="Badouin H."/>
            <person name="Gouzy J."/>
            <person name="Grassa C.J."/>
            <person name="Murat F."/>
            <person name="Staton S.E."/>
            <person name="Cottret L."/>
            <person name="Lelandais-Briere C."/>
            <person name="Owens G.L."/>
            <person name="Carrere S."/>
            <person name="Mayjonade B."/>
            <person name="Legrand L."/>
            <person name="Gill N."/>
            <person name="Kane N.C."/>
            <person name="Bowers J.E."/>
            <person name="Hubner S."/>
            <person name="Bellec A."/>
            <person name="Berard A."/>
            <person name="Berges H."/>
            <person name="Blanchet N."/>
            <person name="Boniface M.C."/>
            <person name="Brunel D."/>
            <person name="Catrice O."/>
            <person name="Chaidir N."/>
            <person name="Claudel C."/>
            <person name="Donnadieu C."/>
            <person name="Faraut T."/>
            <person name="Fievet G."/>
            <person name="Helmstetter N."/>
            <person name="King M."/>
            <person name="Knapp S.J."/>
            <person name="Lai Z."/>
            <person name="Le Paslier M.C."/>
            <person name="Lippi Y."/>
            <person name="Lorenzon L."/>
            <person name="Mandel J.R."/>
            <person name="Marage G."/>
            <person name="Marchand G."/>
            <person name="Marquand E."/>
            <person name="Bret-Mestries E."/>
            <person name="Morien E."/>
            <person name="Nambeesan S."/>
            <person name="Nguyen T."/>
            <person name="Pegot-Espagnet P."/>
            <person name="Pouilly N."/>
            <person name="Raftis F."/>
            <person name="Sallet E."/>
            <person name="Schiex T."/>
            <person name="Thomas J."/>
            <person name="Vandecasteele C."/>
            <person name="Vares D."/>
            <person name="Vear F."/>
            <person name="Vautrin S."/>
            <person name="Crespi M."/>
            <person name="Mangin B."/>
            <person name="Burke J.M."/>
            <person name="Salse J."/>
            <person name="Munos S."/>
            <person name="Vincourt P."/>
            <person name="Rieseberg L.H."/>
            <person name="Langlade N.B."/>
        </authorList>
    </citation>
    <scope>NUCLEOTIDE SEQUENCE [LARGE SCALE GENOMIC DNA]</scope>
    <source>
        <strain evidence="2">cv. SF193</strain>
    </source>
</reference>
<evidence type="ECO:0000313" key="1">
    <source>
        <dbReference type="EMBL" id="OTG15224.1"/>
    </source>
</evidence>
<dbReference type="AlphaFoldDB" id="A0A251TWD7"/>
<proteinExistence type="predicted"/>
<accession>A0A251TWD7</accession>
<keyword evidence="2" id="KW-1185">Reference proteome</keyword>
<protein>
    <submittedName>
        <fullName evidence="1">Uncharacterized protein</fullName>
    </submittedName>
</protein>
<gene>
    <name evidence="1" type="ORF">HannXRQ_Chr09g0258111</name>
</gene>
<evidence type="ECO:0000313" key="2">
    <source>
        <dbReference type="Proteomes" id="UP000215914"/>
    </source>
</evidence>
<organism evidence="1 2">
    <name type="scientific">Helianthus annuus</name>
    <name type="common">Common sunflower</name>
    <dbReference type="NCBI Taxonomy" id="4232"/>
    <lineage>
        <taxon>Eukaryota</taxon>
        <taxon>Viridiplantae</taxon>
        <taxon>Streptophyta</taxon>
        <taxon>Embryophyta</taxon>
        <taxon>Tracheophyta</taxon>
        <taxon>Spermatophyta</taxon>
        <taxon>Magnoliopsida</taxon>
        <taxon>eudicotyledons</taxon>
        <taxon>Gunneridae</taxon>
        <taxon>Pentapetalae</taxon>
        <taxon>asterids</taxon>
        <taxon>campanulids</taxon>
        <taxon>Asterales</taxon>
        <taxon>Asteraceae</taxon>
        <taxon>Asteroideae</taxon>
        <taxon>Heliantheae alliance</taxon>
        <taxon>Heliantheae</taxon>
        <taxon>Helianthus</taxon>
    </lineage>
</organism>
<dbReference type="Proteomes" id="UP000215914">
    <property type="component" value="Chromosome 9"/>
</dbReference>
<dbReference type="InParanoid" id="A0A251TWD7"/>
<dbReference type="EMBL" id="CM007898">
    <property type="protein sequence ID" value="OTG15224.1"/>
    <property type="molecule type" value="Genomic_DNA"/>
</dbReference>